<protein>
    <submittedName>
        <fullName evidence="2">5-methylcytosine-specific restriction protein B</fullName>
    </submittedName>
</protein>
<feature type="domain" description="ATPase dynein-related AAA" evidence="1">
    <location>
        <begin position="381"/>
        <end position="465"/>
    </location>
</feature>
<sequence>MDFEKVLNAIRDAINRDDRFQVTHNGKNCFWIGDKVNGGLIGSKLCHYEFRRNNNPDTCSIEVHFEEADQYYRFWNLINDLDENRIDGLSLYEVRNKYVHIDEGQLTNKIKKKHILVREKFPLDDNLYNVQELVVKLMDNLYYVDKEIGDRLRQIIDSNFQPNHNVAIPNKIETKQMNHPLNQILFGPPGTGKTYNTINKAISIINPQFNLNQERDEVKKEYDRLVKAGQIVFSTFHQNMSYEDFIEGIKPITQNGKVEYEVQDGIFKQICVTANTPNQGDFNISYDKLQKKLSEVDRLTLSTPTGKQFEISLNSNGNLTLYTGSEKKQQGTLTKQNIQRQINGEDMFVGWEGYFKGVIAALEADFGYVKQKVEVSEERRKKQKVKDKFVLIIDEINRGNVSSIFGELITLIEDDKRIGRDEALEVTLPYSKKKFGVPDNLYIIGTMNTADRSVEALDTALRRRFHFEEMAPKPEMLAPNYMFWSLLWKYKKIEWENPDYVKEEKRLLDFIGASQTIWNTRKSIWKDFKNEGKDVKQIDKFPLDEFGGVNLHLMLTKINQRIEKLIDKDHRIGHSYFINVQSEDDLKEAFRNKVIPLLEEYFFGDIGKIGLVLGDSFVEKVNGGFEFAAFSGYDSQIAQDLKERCVYAIKYPKDSKDSMVWDFKSIYTSNTAAK</sequence>
<dbReference type="Proteomes" id="UP000294830">
    <property type="component" value="Unassembled WGS sequence"/>
</dbReference>
<dbReference type="RefSeq" id="WP_243649615.1">
    <property type="nucleotide sequence ID" value="NZ_SLWB01000007.1"/>
</dbReference>
<comment type="caution">
    <text evidence="2">The sequence shown here is derived from an EMBL/GenBank/DDBJ whole genome shotgun (WGS) entry which is preliminary data.</text>
</comment>
<dbReference type="GO" id="GO:0005524">
    <property type="term" value="F:ATP binding"/>
    <property type="evidence" value="ECO:0007669"/>
    <property type="project" value="InterPro"/>
</dbReference>
<evidence type="ECO:0000313" key="2">
    <source>
        <dbReference type="EMBL" id="TCN67675.1"/>
    </source>
</evidence>
<evidence type="ECO:0000259" key="1">
    <source>
        <dbReference type="Pfam" id="PF07728"/>
    </source>
</evidence>
<organism evidence="2 3">
    <name type="scientific">Acetobacteroides hydrogenigenes</name>
    <dbReference type="NCBI Taxonomy" id="979970"/>
    <lineage>
        <taxon>Bacteria</taxon>
        <taxon>Pseudomonadati</taxon>
        <taxon>Bacteroidota</taxon>
        <taxon>Bacteroidia</taxon>
        <taxon>Bacteroidales</taxon>
        <taxon>Rikenellaceae</taxon>
        <taxon>Acetobacteroides</taxon>
    </lineage>
</organism>
<dbReference type="PANTHER" id="PTHR37291">
    <property type="entry name" value="5-METHYLCYTOSINE-SPECIFIC RESTRICTION ENZYME B"/>
    <property type="match status" value="1"/>
</dbReference>
<dbReference type="PANTHER" id="PTHR37291:SF1">
    <property type="entry name" value="TYPE IV METHYL-DIRECTED RESTRICTION ENZYME ECOKMCRB SUBUNIT"/>
    <property type="match status" value="1"/>
</dbReference>
<dbReference type="EMBL" id="SLWB01000007">
    <property type="protein sequence ID" value="TCN67675.1"/>
    <property type="molecule type" value="Genomic_DNA"/>
</dbReference>
<dbReference type="SUPFAM" id="SSF52540">
    <property type="entry name" value="P-loop containing nucleoside triphosphate hydrolases"/>
    <property type="match status" value="1"/>
</dbReference>
<dbReference type="AlphaFoldDB" id="A0A4R2EHI5"/>
<dbReference type="InterPro" id="IPR011704">
    <property type="entry name" value="ATPase_dyneun-rel_AAA"/>
</dbReference>
<accession>A0A4R2EHI5</accession>
<reference evidence="2 3" key="1">
    <citation type="submission" date="2019-03" db="EMBL/GenBank/DDBJ databases">
        <title>Genomic Encyclopedia of Archaeal and Bacterial Type Strains, Phase II (KMG-II): from individual species to whole genera.</title>
        <authorList>
            <person name="Goeker M."/>
        </authorList>
    </citation>
    <scope>NUCLEOTIDE SEQUENCE [LARGE SCALE GENOMIC DNA]</scope>
    <source>
        <strain evidence="2 3">RL-C</strain>
    </source>
</reference>
<dbReference type="InterPro" id="IPR027417">
    <property type="entry name" value="P-loop_NTPase"/>
</dbReference>
<evidence type="ECO:0000313" key="3">
    <source>
        <dbReference type="Proteomes" id="UP000294830"/>
    </source>
</evidence>
<dbReference type="GO" id="GO:0016887">
    <property type="term" value="F:ATP hydrolysis activity"/>
    <property type="evidence" value="ECO:0007669"/>
    <property type="project" value="InterPro"/>
</dbReference>
<dbReference type="InterPro" id="IPR052934">
    <property type="entry name" value="Methyl-DNA_Rec/Restrict_Enz"/>
</dbReference>
<keyword evidence="3" id="KW-1185">Reference proteome</keyword>
<dbReference type="Pfam" id="PF07728">
    <property type="entry name" value="AAA_5"/>
    <property type="match status" value="1"/>
</dbReference>
<dbReference type="Gene3D" id="3.40.50.300">
    <property type="entry name" value="P-loop containing nucleotide triphosphate hydrolases"/>
    <property type="match status" value="1"/>
</dbReference>
<proteinExistence type="predicted"/>
<gene>
    <name evidence="2" type="ORF">CLV25_107134</name>
</gene>
<name>A0A4R2EHI5_9BACT</name>